<evidence type="ECO:0000313" key="7">
    <source>
        <dbReference type="Proteomes" id="UP000048600"/>
    </source>
</evidence>
<proteinExistence type="predicted"/>
<evidence type="ECO:0000313" key="3">
    <source>
        <dbReference type="EMBL" id="CFE46782.1"/>
    </source>
</evidence>
<evidence type="ECO:0000256" key="1">
    <source>
        <dbReference type="SAM" id="MobiDB-lite"/>
    </source>
</evidence>
<evidence type="ECO:0000313" key="5">
    <source>
        <dbReference type="Proteomes" id="UP000046947"/>
    </source>
</evidence>
<dbReference type="EMBL" id="CHKL01000532">
    <property type="protein sequence ID" value="COW94593.1"/>
    <property type="molecule type" value="Genomic_DNA"/>
</dbReference>
<evidence type="ECO:0000313" key="2">
    <source>
        <dbReference type="EMBL" id="CFE37305.1"/>
    </source>
</evidence>
<dbReference type="Proteomes" id="UP000048289">
    <property type="component" value="Unassembled WGS sequence"/>
</dbReference>
<feature type="region of interest" description="Disordered" evidence="1">
    <location>
        <begin position="1"/>
        <end position="34"/>
    </location>
</feature>
<organism evidence="2 6">
    <name type="scientific">Mycobacterium tuberculosis</name>
    <dbReference type="NCBI Taxonomy" id="1773"/>
    <lineage>
        <taxon>Bacteria</taxon>
        <taxon>Bacillati</taxon>
        <taxon>Actinomycetota</taxon>
        <taxon>Actinomycetes</taxon>
        <taxon>Mycobacteriales</taxon>
        <taxon>Mycobacteriaceae</taxon>
        <taxon>Mycobacterium</taxon>
        <taxon>Mycobacterium tuberculosis complex</taxon>
    </lineage>
</organism>
<dbReference type="Proteomes" id="UP000048600">
    <property type="component" value="Unassembled WGS sequence"/>
</dbReference>
<dbReference type="EMBL" id="CFOE01000055">
    <property type="protein sequence ID" value="CFE37305.1"/>
    <property type="molecule type" value="Genomic_DNA"/>
</dbReference>
<reference evidence="5 6" key="1">
    <citation type="submission" date="2015-03" db="EMBL/GenBank/DDBJ databases">
        <authorList>
            <consortium name="Pathogen Informatics"/>
        </authorList>
    </citation>
    <scope>NUCLEOTIDE SEQUENCE [LARGE SCALE GENOMIC DNA]</scope>
    <source>
        <strain evidence="2 6">G09901357</strain>
        <strain evidence="3 5">H09601792</strain>
        <strain evidence="4 7">P00601463</strain>
    </source>
</reference>
<name>A0A655FEV4_MYCTX</name>
<gene>
    <name evidence="2" type="ORF">ERS007681_00718</name>
    <name evidence="3" type="ORF">ERS007688_00403</name>
    <name evidence="4" type="ORF">ERS007741_03479</name>
</gene>
<evidence type="ECO:0000313" key="6">
    <source>
        <dbReference type="Proteomes" id="UP000048289"/>
    </source>
</evidence>
<evidence type="ECO:0000313" key="4">
    <source>
        <dbReference type="EMBL" id="COW94593.1"/>
    </source>
</evidence>
<accession>A0A655FEV4</accession>
<dbReference type="Proteomes" id="UP000046947">
    <property type="component" value="Unassembled WGS sequence"/>
</dbReference>
<sequence length="167" mass="17722">MPRSAEARAVSSCGRSSMKDVVTRPARKSGSSRTACRNGIFVDTPRIRNSAIARRARLTAVGRSRPRQVSLTSMESKYGLISAPRLVLPSRRTPAPPAVRNALIRPVSGRKPLAGSSVVIRHCSAAPCGAMSSCRRPNCSSVSPAAMRSWLATRSTSVISSVTVCST</sequence>
<dbReference type="AlphaFoldDB" id="A0A655FEV4"/>
<protein>
    <submittedName>
        <fullName evidence="2">Uncharacterized protein</fullName>
    </submittedName>
</protein>
<dbReference type="EMBL" id="CFOH01000035">
    <property type="protein sequence ID" value="CFE46782.1"/>
    <property type="molecule type" value="Genomic_DNA"/>
</dbReference>